<keyword evidence="5" id="KW-0378">Hydrolase</keyword>
<proteinExistence type="inferred from homology"/>
<evidence type="ECO:0000256" key="1">
    <source>
        <dbReference type="ARBA" id="ARBA00007664"/>
    </source>
</evidence>
<feature type="domain" description="Peptidase S1" evidence="4">
    <location>
        <begin position="28"/>
        <end position="247"/>
    </location>
</feature>
<evidence type="ECO:0000256" key="2">
    <source>
        <dbReference type="ARBA" id="ARBA00023157"/>
    </source>
</evidence>
<dbReference type="AlphaFoldDB" id="A0A7W9PIM9"/>
<dbReference type="Proteomes" id="UP000540412">
    <property type="component" value="Unassembled WGS sequence"/>
</dbReference>
<keyword evidence="5" id="KW-0645">Protease</keyword>
<dbReference type="InterPro" id="IPR009003">
    <property type="entry name" value="Peptidase_S1_PA"/>
</dbReference>
<feature type="signal peptide" evidence="3">
    <location>
        <begin position="1"/>
        <end position="27"/>
    </location>
</feature>
<dbReference type="CDD" id="cd00190">
    <property type="entry name" value="Tryp_SPc"/>
    <property type="match status" value="1"/>
</dbReference>
<dbReference type="PROSITE" id="PS50240">
    <property type="entry name" value="TRYPSIN_DOM"/>
    <property type="match status" value="1"/>
</dbReference>
<evidence type="ECO:0000256" key="3">
    <source>
        <dbReference type="SAM" id="SignalP"/>
    </source>
</evidence>
<evidence type="ECO:0000313" key="6">
    <source>
        <dbReference type="Proteomes" id="UP000540412"/>
    </source>
</evidence>
<keyword evidence="3" id="KW-0732">Signal</keyword>
<dbReference type="Pfam" id="PF00089">
    <property type="entry name" value="Trypsin"/>
    <property type="match status" value="1"/>
</dbReference>
<sequence length="247" mass="24640">MPISRGVTAALAALTGAGFLAAAPAQAVVGGAEAQASAYPWLGAIGTPWYATRPGGQFCAGSLVAPDRVVTAAHCGALAKVLPGTTVTFGRTDAGDSGGITVGIKDIRIHPDFRVSTFGDTLAFHHDVAVLTLADPVDLPTVDIGAPHGDSATVAGWGVTSDEDDSNSHLRAADVPLLPDAACAAYGADFDPGEALCAGSTDADAANFDSGGPLLVDGKLAGIVSWGKGSAEPGYPGLYARVPALDF</sequence>
<name>A0A7W9PIM9_9NOCA</name>
<dbReference type="GO" id="GO:0006508">
    <property type="term" value="P:proteolysis"/>
    <property type="evidence" value="ECO:0007669"/>
    <property type="project" value="UniProtKB-KW"/>
</dbReference>
<feature type="chain" id="PRO_5031089391" evidence="3">
    <location>
        <begin position="28"/>
        <end position="247"/>
    </location>
</feature>
<dbReference type="SUPFAM" id="SSF50494">
    <property type="entry name" value="Trypsin-like serine proteases"/>
    <property type="match status" value="1"/>
</dbReference>
<comment type="similarity">
    <text evidence="1">Belongs to the peptidase S1 family.</text>
</comment>
<evidence type="ECO:0000313" key="5">
    <source>
        <dbReference type="EMBL" id="MBB5916289.1"/>
    </source>
</evidence>
<dbReference type="InterPro" id="IPR001314">
    <property type="entry name" value="Peptidase_S1A"/>
</dbReference>
<gene>
    <name evidence="5" type="ORF">BJY24_005201</name>
</gene>
<keyword evidence="6" id="KW-1185">Reference proteome</keyword>
<dbReference type="PANTHER" id="PTHR24276:SF98">
    <property type="entry name" value="FI18310P1-RELATED"/>
    <property type="match status" value="1"/>
</dbReference>
<dbReference type="EMBL" id="JACHIT010000002">
    <property type="protein sequence ID" value="MBB5916289.1"/>
    <property type="molecule type" value="Genomic_DNA"/>
</dbReference>
<dbReference type="InterPro" id="IPR043504">
    <property type="entry name" value="Peptidase_S1_PA_chymotrypsin"/>
</dbReference>
<evidence type="ECO:0000259" key="4">
    <source>
        <dbReference type="PROSITE" id="PS50240"/>
    </source>
</evidence>
<dbReference type="InterPro" id="IPR001254">
    <property type="entry name" value="Trypsin_dom"/>
</dbReference>
<dbReference type="Gene3D" id="2.40.10.10">
    <property type="entry name" value="Trypsin-like serine proteases"/>
    <property type="match status" value="1"/>
</dbReference>
<keyword evidence="2" id="KW-1015">Disulfide bond</keyword>
<dbReference type="PRINTS" id="PR00722">
    <property type="entry name" value="CHYMOTRYPSIN"/>
</dbReference>
<comment type="caution">
    <text evidence="5">The sequence shown here is derived from an EMBL/GenBank/DDBJ whole genome shotgun (WGS) entry which is preliminary data.</text>
</comment>
<accession>A0A7W9PIM9</accession>
<organism evidence="5 6">
    <name type="scientific">Nocardia transvalensis</name>
    <dbReference type="NCBI Taxonomy" id="37333"/>
    <lineage>
        <taxon>Bacteria</taxon>
        <taxon>Bacillati</taxon>
        <taxon>Actinomycetota</taxon>
        <taxon>Actinomycetes</taxon>
        <taxon>Mycobacteriales</taxon>
        <taxon>Nocardiaceae</taxon>
        <taxon>Nocardia</taxon>
    </lineage>
</organism>
<reference evidence="5 6" key="1">
    <citation type="submission" date="2020-08" db="EMBL/GenBank/DDBJ databases">
        <title>Sequencing the genomes of 1000 actinobacteria strains.</title>
        <authorList>
            <person name="Klenk H.-P."/>
        </authorList>
    </citation>
    <scope>NUCLEOTIDE SEQUENCE [LARGE SCALE GENOMIC DNA]</scope>
    <source>
        <strain evidence="5 6">DSM 43582</strain>
    </source>
</reference>
<dbReference type="GO" id="GO:0004252">
    <property type="term" value="F:serine-type endopeptidase activity"/>
    <property type="evidence" value="ECO:0007669"/>
    <property type="project" value="InterPro"/>
</dbReference>
<dbReference type="RefSeq" id="WP_040750807.1">
    <property type="nucleotide sequence ID" value="NZ_JACHIT010000002.1"/>
</dbReference>
<dbReference type="PANTHER" id="PTHR24276">
    <property type="entry name" value="POLYSERASE-RELATED"/>
    <property type="match status" value="1"/>
</dbReference>
<dbReference type="InterPro" id="IPR050430">
    <property type="entry name" value="Peptidase_S1"/>
</dbReference>
<dbReference type="PROSITE" id="PS00134">
    <property type="entry name" value="TRYPSIN_HIS"/>
    <property type="match status" value="1"/>
</dbReference>
<protein>
    <submittedName>
        <fullName evidence="5">Secreted trypsin-like serine protease</fullName>
    </submittedName>
</protein>
<dbReference type="InterPro" id="IPR018114">
    <property type="entry name" value="TRYPSIN_HIS"/>
</dbReference>
<dbReference type="SMART" id="SM00020">
    <property type="entry name" value="Tryp_SPc"/>
    <property type="match status" value="1"/>
</dbReference>